<dbReference type="PANTHER" id="PTHR34512:SF30">
    <property type="entry name" value="OUTER MEMBRANE PROTEIN ASSEMBLY FACTOR BAMB"/>
    <property type="match status" value="1"/>
</dbReference>
<feature type="signal peptide" evidence="1">
    <location>
        <begin position="1"/>
        <end position="20"/>
    </location>
</feature>
<dbReference type="Gene3D" id="2.130.10.10">
    <property type="entry name" value="YVTN repeat-like/Quinoprotein amine dehydrogenase"/>
    <property type="match status" value="1"/>
</dbReference>
<evidence type="ECO:0000313" key="3">
    <source>
        <dbReference type="EMBL" id="PZF72795.1"/>
    </source>
</evidence>
<keyword evidence="4" id="KW-1185">Reference proteome</keyword>
<dbReference type="InterPro" id="IPR011047">
    <property type="entry name" value="Quinoprotein_ADH-like_sf"/>
</dbReference>
<evidence type="ECO:0000313" key="4">
    <source>
        <dbReference type="Proteomes" id="UP000248745"/>
    </source>
</evidence>
<dbReference type="OrthoDB" id="9816081at2"/>
<feature type="chain" id="PRO_5015961783" description="Pyrrolo-quinoline quinone repeat domain-containing protein" evidence="1">
    <location>
        <begin position="21"/>
        <end position="507"/>
    </location>
</feature>
<accession>A0A2W2ABK1</accession>
<keyword evidence="1" id="KW-0732">Signal</keyword>
<proteinExistence type="predicted"/>
<sequence>MSRPFLILVAALLVCQNLTAKTKKELAFTVIHTDSVVGYTASKEPIRGNCYQFSAPIFQISMNADQNQALILLKQIDPKWGVYGRGELSAFNFQTGNFGWHFTVKGIDIRRSKDAIYCKQGTTASLFSMADGSEIRKVPGPYLFMDYENNIGFGGEYGVDLISGKCIWRHPVTAEDGELPGELYHIDDSLVAFCYGGLHVMNLYTGKGWDYKLSTTKGNPGTTWTLIGAGMVGGLYQGMAVAPVSMGPGSPRLTGFNSNIASDNGLIYIADKLGLLCWDVKTGELIWRQKISRSKMSGSEIFIKNGAIYIINKGLADQGSIGTPFIAAYDKNSGNEAFFQTLGTGGIMSYRIENDTCWIYNGDLHRVDLNTGELKSQHFIANKYVTAKRLFVDPSTLLVENIKGLTSAGTVFHGDFFMVTENNEICVFSRNAELRQVLKSNNLWLVNGRYKDNYILLNGKGETALERDGKITLKLPSGFHDNLIGDKLYRISDKSVQVISLSDVFAD</sequence>
<dbReference type="Pfam" id="PF13360">
    <property type="entry name" value="PQQ_2"/>
    <property type="match status" value="1"/>
</dbReference>
<dbReference type="SUPFAM" id="SSF50998">
    <property type="entry name" value="Quinoprotein alcohol dehydrogenase-like"/>
    <property type="match status" value="1"/>
</dbReference>
<reference evidence="3 4" key="1">
    <citation type="submission" date="2018-06" db="EMBL/GenBank/DDBJ databases">
        <title>Mucibacter soli gen. nov., sp. nov., a new member of the family Chitinophagaceae producing mucin.</title>
        <authorList>
            <person name="Kim M.-K."/>
            <person name="Park S."/>
            <person name="Kim T.-S."/>
            <person name="Joung Y."/>
            <person name="Han J.-H."/>
            <person name="Kim S.B."/>
        </authorList>
    </citation>
    <scope>NUCLEOTIDE SEQUENCE [LARGE SCALE GENOMIC DNA]</scope>
    <source>
        <strain evidence="3 4">R1-15</strain>
    </source>
</reference>
<dbReference type="PANTHER" id="PTHR34512">
    <property type="entry name" value="CELL SURFACE PROTEIN"/>
    <property type="match status" value="1"/>
</dbReference>
<name>A0A2W2ABK1_9BACT</name>
<dbReference type="InterPro" id="IPR015943">
    <property type="entry name" value="WD40/YVTN_repeat-like_dom_sf"/>
</dbReference>
<dbReference type="AlphaFoldDB" id="A0A2W2ABK1"/>
<protein>
    <recommendedName>
        <fullName evidence="2">Pyrrolo-quinoline quinone repeat domain-containing protein</fullName>
    </recommendedName>
</protein>
<dbReference type="EMBL" id="QKTW01000016">
    <property type="protein sequence ID" value="PZF72795.1"/>
    <property type="molecule type" value="Genomic_DNA"/>
</dbReference>
<feature type="domain" description="Pyrrolo-quinoline quinone repeat" evidence="2">
    <location>
        <begin position="255"/>
        <end position="382"/>
    </location>
</feature>
<evidence type="ECO:0000259" key="2">
    <source>
        <dbReference type="Pfam" id="PF13360"/>
    </source>
</evidence>
<gene>
    <name evidence="3" type="ORF">DN068_10280</name>
</gene>
<organism evidence="3 4">
    <name type="scientific">Taibaiella soli</name>
    <dbReference type="NCBI Taxonomy" id="1649169"/>
    <lineage>
        <taxon>Bacteria</taxon>
        <taxon>Pseudomonadati</taxon>
        <taxon>Bacteroidota</taxon>
        <taxon>Chitinophagia</taxon>
        <taxon>Chitinophagales</taxon>
        <taxon>Chitinophagaceae</taxon>
        <taxon>Taibaiella</taxon>
    </lineage>
</organism>
<dbReference type="RefSeq" id="WP_110998829.1">
    <property type="nucleotide sequence ID" value="NZ_QKTW01000016.1"/>
</dbReference>
<dbReference type="Proteomes" id="UP000248745">
    <property type="component" value="Unassembled WGS sequence"/>
</dbReference>
<comment type="caution">
    <text evidence="3">The sequence shown here is derived from an EMBL/GenBank/DDBJ whole genome shotgun (WGS) entry which is preliminary data.</text>
</comment>
<dbReference type="InterPro" id="IPR002372">
    <property type="entry name" value="PQQ_rpt_dom"/>
</dbReference>
<evidence type="ECO:0000256" key="1">
    <source>
        <dbReference type="SAM" id="SignalP"/>
    </source>
</evidence>